<dbReference type="Pfam" id="PF10087">
    <property type="entry name" value="DUF2325"/>
    <property type="match status" value="1"/>
</dbReference>
<accession>A0A263BSR6</accession>
<dbReference type="Proteomes" id="UP000217083">
    <property type="component" value="Unassembled WGS sequence"/>
</dbReference>
<keyword evidence="2" id="KW-0175">Coiled coil</keyword>
<feature type="coiled-coil region" evidence="2">
    <location>
        <begin position="199"/>
        <end position="319"/>
    </location>
</feature>
<evidence type="ECO:0000313" key="3">
    <source>
        <dbReference type="EMBL" id="OZM56226.1"/>
    </source>
</evidence>
<protein>
    <recommendedName>
        <fullName evidence="5">DUF2325 domain-containing protein</fullName>
    </recommendedName>
</protein>
<dbReference type="InterPro" id="IPR016772">
    <property type="entry name" value="UCP020408"/>
</dbReference>
<evidence type="ECO:0008006" key="5">
    <source>
        <dbReference type="Google" id="ProtNLM"/>
    </source>
</evidence>
<evidence type="ECO:0000313" key="4">
    <source>
        <dbReference type="Proteomes" id="UP000217083"/>
    </source>
</evidence>
<dbReference type="EMBL" id="NPIA01000007">
    <property type="protein sequence ID" value="OZM56226.1"/>
    <property type="molecule type" value="Genomic_DNA"/>
</dbReference>
<gene>
    <name evidence="3" type="ORF">CIB95_12435</name>
</gene>
<reference evidence="4" key="1">
    <citation type="submission" date="2017-08" db="EMBL/GenBank/DDBJ databases">
        <authorList>
            <person name="Huang Z."/>
        </authorList>
    </citation>
    <scope>NUCLEOTIDE SEQUENCE [LARGE SCALE GENOMIC DNA]</scope>
    <source>
        <strain evidence="4">SA5d-4</strain>
    </source>
</reference>
<dbReference type="AlphaFoldDB" id="A0A263BSR6"/>
<organism evidence="3 4">
    <name type="scientific">Lottiidibacillus patelloidae</name>
    <dbReference type="NCBI Taxonomy" id="2670334"/>
    <lineage>
        <taxon>Bacteria</taxon>
        <taxon>Bacillati</taxon>
        <taxon>Bacillota</taxon>
        <taxon>Bacilli</taxon>
        <taxon>Bacillales</taxon>
        <taxon>Bacillaceae</taxon>
        <taxon>Lottiidibacillus</taxon>
    </lineage>
</organism>
<name>A0A263BSR6_9BACI</name>
<evidence type="ECO:0000256" key="2">
    <source>
        <dbReference type="SAM" id="Coils"/>
    </source>
</evidence>
<proteinExistence type="inferred from homology"/>
<sequence>MEMKGENLKEKETIFNEYSQMIQNNKPIKKRYTKKVFKEIEKKWKNTPYSIKDVCLIHQSNSMIFEAEIHVVSQLFRQAKTPLNTNEKKSGRRVIFDKFKKNFHKPAFKQFFEDYYDSIFKDLSITMHATPSLDTFKSSLLQYDFVTILYLAEKSLERAKWIKFIKKNAFQTYTKTLIDLYFFSLEEHVESTLRKQPKLKDQKKDMKSLKKELDNIKHELRIAEKSERKIREERTKLKNEINQLKQANEKLNKQLEKALKEADEELTAFIKENEDQLTKEKLEKEQEIKSLKEKIEDELEFYNEQITLLVNELEYARRQSFNENSENSEMEHEISLDLCGKKVALIGGNHSKKYISKVKEYNGELSFVPVDDYYLIPGAISNSDVVFFLTDVAGHKHFRCIKKESKRNGIPLRYINSRGLATFERELKDYIMAVSSEQLAGNQ</sequence>
<comment type="caution">
    <text evidence="3">The sequence shown here is derived from an EMBL/GenBank/DDBJ whole genome shotgun (WGS) entry which is preliminary data.</text>
</comment>
<keyword evidence="4" id="KW-1185">Reference proteome</keyword>
<evidence type="ECO:0000256" key="1">
    <source>
        <dbReference type="ARBA" id="ARBA00007189"/>
    </source>
</evidence>
<reference evidence="3 4" key="2">
    <citation type="submission" date="2017-09" db="EMBL/GenBank/DDBJ databases">
        <title>Bacillus patelloidae sp. nov., isolated from the intestinal tract of a marine limpet.</title>
        <authorList>
            <person name="Liu R."/>
            <person name="Dong C."/>
            <person name="Shao Z."/>
        </authorList>
    </citation>
    <scope>NUCLEOTIDE SEQUENCE [LARGE SCALE GENOMIC DNA]</scope>
    <source>
        <strain evidence="3 4">SA5d-4</strain>
    </source>
</reference>
<comment type="similarity">
    <text evidence="1">Belongs to the UPF0751 family.</text>
</comment>